<dbReference type="PROSITE" id="PS50097">
    <property type="entry name" value="BTB"/>
    <property type="match status" value="1"/>
</dbReference>
<dbReference type="Proteomes" id="UP000265120">
    <property type="component" value="Chromosome 19"/>
</dbReference>
<dbReference type="AlphaFoldDB" id="A0A3P8WKC5"/>
<proteinExistence type="predicted"/>
<dbReference type="GO" id="GO:0000981">
    <property type="term" value="F:DNA-binding transcription factor activity, RNA polymerase II-specific"/>
    <property type="evidence" value="ECO:0007669"/>
    <property type="project" value="TreeGrafter"/>
</dbReference>
<dbReference type="InParanoid" id="A0A3P8WKC5"/>
<keyword evidence="3" id="KW-1185">Reference proteome</keyword>
<dbReference type="SMART" id="SM00225">
    <property type="entry name" value="BTB"/>
    <property type="match status" value="1"/>
</dbReference>
<dbReference type="InterPro" id="IPR050457">
    <property type="entry name" value="ZnFinger_BTB_dom_contain"/>
</dbReference>
<reference evidence="2" key="3">
    <citation type="submission" date="2025-09" db="UniProtKB">
        <authorList>
            <consortium name="Ensembl"/>
        </authorList>
    </citation>
    <scope>IDENTIFICATION</scope>
</reference>
<dbReference type="GO" id="GO:0000978">
    <property type="term" value="F:RNA polymerase II cis-regulatory region sequence-specific DNA binding"/>
    <property type="evidence" value="ECO:0007669"/>
    <property type="project" value="TreeGrafter"/>
</dbReference>
<evidence type="ECO:0000259" key="1">
    <source>
        <dbReference type="PROSITE" id="PS50097"/>
    </source>
</evidence>
<feature type="domain" description="BTB" evidence="1">
    <location>
        <begin position="35"/>
        <end position="101"/>
    </location>
</feature>
<dbReference type="GeneTree" id="ENSGT00940000158923"/>
<dbReference type="PANTHER" id="PTHR46105:SF23">
    <property type="entry name" value="TRANSCRIPTION REGULATOR PROTEIN BACH1"/>
    <property type="match status" value="1"/>
</dbReference>
<dbReference type="Gene3D" id="3.30.710.10">
    <property type="entry name" value="Potassium Channel Kv1.1, Chain A"/>
    <property type="match status" value="1"/>
</dbReference>
<dbReference type="Ensembl" id="ENSCSET00000027292.1">
    <property type="protein sequence ID" value="ENSCSEP00000026932.1"/>
    <property type="gene ID" value="ENSCSEG00000017203.1"/>
</dbReference>
<dbReference type="InterPro" id="IPR000210">
    <property type="entry name" value="BTB/POZ_dom"/>
</dbReference>
<dbReference type="OMA" id="CSEYFAN"/>
<organism evidence="2 3">
    <name type="scientific">Cynoglossus semilaevis</name>
    <name type="common">Tongue sole</name>
    <dbReference type="NCBI Taxonomy" id="244447"/>
    <lineage>
        <taxon>Eukaryota</taxon>
        <taxon>Metazoa</taxon>
        <taxon>Chordata</taxon>
        <taxon>Craniata</taxon>
        <taxon>Vertebrata</taxon>
        <taxon>Euteleostomi</taxon>
        <taxon>Actinopterygii</taxon>
        <taxon>Neopterygii</taxon>
        <taxon>Teleostei</taxon>
        <taxon>Neoteleostei</taxon>
        <taxon>Acanthomorphata</taxon>
        <taxon>Carangaria</taxon>
        <taxon>Pleuronectiformes</taxon>
        <taxon>Pleuronectoidei</taxon>
        <taxon>Cynoglossidae</taxon>
        <taxon>Cynoglossinae</taxon>
        <taxon>Cynoglossus</taxon>
    </lineage>
</organism>
<dbReference type="Pfam" id="PF00651">
    <property type="entry name" value="BTB"/>
    <property type="match status" value="1"/>
</dbReference>
<accession>A0A3P8WKC5</accession>
<evidence type="ECO:0000313" key="2">
    <source>
        <dbReference type="Ensembl" id="ENSCSEP00000026932.1"/>
    </source>
</evidence>
<evidence type="ECO:0000313" key="3">
    <source>
        <dbReference type="Proteomes" id="UP000265120"/>
    </source>
</evidence>
<reference evidence="2" key="2">
    <citation type="submission" date="2025-08" db="UniProtKB">
        <authorList>
            <consortium name="Ensembl"/>
        </authorList>
    </citation>
    <scope>IDENTIFICATION</scope>
</reference>
<protein>
    <recommendedName>
        <fullName evidence="1">BTB domain-containing protein</fullName>
    </recommendedName>
</protein>
<dbReference type="SUPFAM" id="SSF54695">
    <property type="entry name" value="POZ domain"/>
    <property type="match status" value="1"/>
</dbReference>
<sequence>MSATPRSSVFTFESTVHSCQVLRRLDEQRRSDVLCDVTVLVEGHSFRAHRSVLASCGDYFALRISSLSQHGAVITLPAEVSAAGFEPLLKFAYTSKLLFDKDSVLEIRNAASTLGFRDLDEACFDFLLPRFFSNDTDSVPVPRKTCSVIFTVTSRGILNKV</sequence>
<reference evidence="2 3" key="1">
    <citation type="journal article" date="2014" name="Nat. Genet.">
        <title>Whole-genome sequence of a flatfish provides insights into ZW sex chromosome evolution and adaptation to a benthic lifestyle.</title>
        <authorList>
            <person name="Chen S."/>
            <person name="Zhang G."/>
            <person name="Shao C."/>
            <person name="Huang Q."/>
            <person name="Liu G."/>
            <person name="Zhang P."/>
            <person name="Song W."/>
            <person name="An N."/>
            <person name="Chalopin D."/>
            <person name="Volff J.N."/>
            <person name="Hong Y."/>
            <person name="Li Q."/>
            <person name="Sha Z."/>
            <person name="Zhou H."/>
            <person name="Xie M."/>
            <person name="Yu Q."/>
            <person name="Liu Y."/>
            <person name="Xiang H."/>
            <person name="Wang N."/>
            <person name="Wu K."/>
            <person name="Yang C."/>
            <person name="Zhou Q."/>
            <person name="Liao X."/>
            <person name="Yang L."/>
            <person name="Hu Q."/>
            <person name="Zhang J."/>
            <person name="Meng L."/>
            <person name="Jin L."/>
            <person name="Tian Y."/>
            <person name="Lian J."/>
            <person name="Yang J."/>
            <person name="Miao G."/>
            <person name="Liu S."/>
            <person name="Liang Z."/>
            <person name="Yan F."/>
            <person name="Li Y."/>
            <person name="Sun B."/>
            <person name="Zhang H."/>
            <person name="Zhang J."/>
            <person name="Zhu Y."/>
            <person name="Du M."/>
            <person name="Zhao Y."/>
            <person name="Schartl M."/>
            <person name="Tang Q."/>
            <person name="Wang J."/>
        </authorList>
    </citation>
    <scope>NUCLEOTIDE SEQUENCE</scope>
</reference>
<name>A0A3P8WKC5_CYNSE</name>
<dbReference type="STRING" id="244447.ENSCSEP00000026932"/>
<dbReference type="PANTHER" id="PTHR46105">
    <property type="entry name" value="AGAP004733-PA"/>
    <property type="match status" value="1"/>
</dbReference>
<dbReference type="InterPro" id="IPR011333">
    <property type="entry name" value="SKP1/BTB/POZ_sf"/>
</dbReference>